<protein>
    <submittedName>
        <fullName evidence="2">Uncharacterized protein</fullName>
    </submittedName>
</protein>
<evidence type="ECO:0000313" key="3">
    <source>
        <dbReference type="Proteomes" id="UP001597452"/>
    </source>
</evidence>
<dbReference type="RefSeq" id="WP_377329366.1">
    <property type="nucleotide sequence ID" value="NZ_JBHUMZ010000025.1"/>
</dbReference>
<keyword evidence="1" id="KW-1133">Transmembrane helix</keyword>
<proteinExistence type="predicted"/>
<sequence length="90" mass="10019">MGILHHLVIFFVIAVIALILRFVQIRLMVRVDIYLFVFVPLAAFGILFLLLGLLDVNRELFLDVGKLMFLYGAVGFGCGFGATQVLGGRF</sequence>
<name>A0ABW5QC03_9BACI</name>
<evidence type="ECO:0000256" key="1">
    <source>
        <dbReference type="SAM" id="Phobius"/>
    </source>
</evidence>
<keyword evidence="3" id="KW-1185">Reference proteome</keyword>
<evidence type="ECO:0000313" key="2">
    <source>
        <dbReference type="EMBL" id="MFD2639457.1"/>
    </source>
</evidence>
<organism evidence="2 3">
    <name type="scientific">Piscibacillus salipiscarius</name>
    <dbReference type="NCBI Taxonomy" id="299480"/>
    <lineage>
        <taxon>Bacteria</taxon>
        <taxon>Bacillati</taxon>
        <taxon>Bacillota</taxon>
        <taxon>Bacilli</taxon>
        <taxon>Bacillales</taxon>
        <taxon>Bacillaceae</taxon>
        <taxon>Piscibacillus</taxon>
    </lineage>
</organism>
<feature type="transmembrane region" description="Helical" evidence="1">
    <location>
        <begin position="33"/>
        <end position="56"/>
    </location>
</feature>
<dbReference type="Proteomes" id="UP001597452">
    <property type="component" value="Unassembled WGS sequence"/>
</dbReference>
<gene>
    <name evidence="2" type="ORF">ACFSW4_11305</name>
</gene>
<keyword evidence="1" id="KW-0812">Transmembrane</keyword>
<accession>A0ABW5QC03</accession>
<dbReference type="EMBL" id="JBHUMZ010000025">
    <property type="protein sequence ID" value="MFD2639457.1"/>
    <property type="molecule type" value="Genomic_DNA"/>
</dbReference>
<feature type="transmembrane region" description="Helical" evidence="1">
    <location>
        <begin position="68"/>
        <end position="87"/>
    </location>
</feature>
<comment type="caution">
    <text evidence="2">The sequence shown here is derived from an EMBL/GenBank/DDBJ whole genome shotgun (WGS) entry which is preliminary data.</text>
</comment>
<feature type="transmembrane region" description="Helical" evidence="1">
    <location>
        <begin position="7"/>
        <end position="27"/>
    </location>
</feature>
<keyword evidence="1" id="KW-0472">Membrane</keyword>
<reference evidence="3" key="1">
    <citation type="journal article" date="2019" name="Int. J. Syst. Evol. Microbiol.">
        <title>The Global Catalogue of Microorganisms (GCM) 10K type strain sequencing project: providing services to taxonomists for standard genome sequencing and annotation.</title>
        <authorList>
            <consortium name="The Broad Institute Genomics Platform"/>
            <consortium name="The Broad Institute Genome Sequencing Center for Infectious Disease"/>
            <person name="Wu L."/>
            <person name="Ma J."/>
        </authorList>
    </citation>
    <scope>NUCLEOTIDE SEQUENCE [LARGE SCALE GENOMIC DNA]</scope>
    <source>
        <strain evidence="3">TISTR 1571</strain>
    </source>
</reference>